<keyword evidence="1" id="KW-0732">Signal</keyword>
<name>A0A9D0ZHI1_9FIRM</name>
<accession>A0A9D0ZHI1</accession>
<reference evidence="2" key="1">
    <citation type="submission" date="2020-10" db="EMBL/GenBank/DDBJ databases">
        <authorList>
            <person name="Gilroy R."/>
        </authorList>
    </citation>
    <scope>NUCLEOTIDE SEQUENCE</scope>
    <source>
        <strain evidence="2">ChiSjej1B19-3389</strain>
    </source>
</reference>
<proteinExistence type="predicted"/>
<organism evidence="2 3">
    <name type="scientific">Candidatus Scatavimonas merdigallinarum</name>
    <dbReference type="NCBI Taxonomy" id="2840914"/>
    <lineage>
        <taxon>Bacteria</taxon>
        <taxon>Bacillati</taxon>
        <taxon>Bacillota</taxon>
        <taxon>Clostridia</taxon>
        <taxon>Eubacteriales</taxon>
        <taxon>Oscillospiraceae</taxon>
        <taxon>Oscillospiraceae incertae sedis</taxon>
        <taxon>Candidatus Scatavimonas</taxon>
    </lineage>
</organism>
<gene>
    <name evidence="2" type="ORF">IAD32_05065</name>
</gene>
<dbReference type="Pfam" id="PF14270">
    <property type="entry name" value="DUF4358"/>
    <property type="match status" value="1"/>
</dbReference>
<evidence type="ECO:0000313" key="2">
    <source>
        <dbReference type="EMBL" id="HIQ80640.1"/>
    </source>
</evidence>
<dbReference type="Proteomes" id="UP000886787">
    <property type="component" value="Unassembled WGS sequence"/>
</dbReference>
<dbReference type="InterPro" id="IPR025648">
    <property type="entry name" value="DUF4358"/>
</dbReference>
<comment type="caution">
    <text evidence="2">The sequence shown here is derived from an EMBL/GenBank/DDBJ whole genome shotgun (WGS) entry which is preliminary data.</text>
</comment>
<dbReference type="EMBL" id="DVFW01000026">
    <property type="protein sequence ID" value="HIQ80640.1"/>
    <property type="molecule type" value="Genomic_DNA"/>
</dbReference>
<dbReference type="AlphaFoldDB" id="A0A9D0ZHI1"/>
<feature type="chain" id="PRO_5039665963" evidence="1">
    <location>
        <begin position="19"/>
        <end position="153"/>
    </location>
</feature>
<evidence type="ECO:0000256" key="1">
    <source>
        <dbReference type="SAM" id="SignalP"/>
    </source>
</evidence>
<dbReference type="PROSITE" id="PS51257">
    <property type="entry name" value="PROKAR_LIPOPROTEIN"/>
    <property type="match status" value="1"/>
</dbReference>
<reference evidence="2" key="2">
    <citation type="journal article" date="2021" name="PeerJ">
        <title>Extensive microbial diversity within the chicken gut microbiome revealed by metagenomics and culture.</title>
        <authorList>
            <person name="Gilroy R."/>
            <person name="Ravi A."/>
            <person name="Getino M."/>
            <person name="Pursley I."/>
            <person name="Horton D.L."/>
            <person name="Alikhan N.F."/>
            <person name="Baker D."/>
            <person name="Gharbi K."/>
            <person name="Hall N."/>
            <person name="Watson M."/>
            <person name="Adriaenssens E.M."/>
            <person name="Foster-Nyarko E."/>
            <person name="Jarju S."/>
            <person name="Secka A."/>
            <person name="Antonio M."/>
            <person name="Oren A."/>
            <person name="Chaudhuri R.R."/>
            <person name="La Ragione R."/>
            <person name="Hildebrand F."/>
            <person name="Pallen M.J."/>
        </authorList>
    </citation>
    <scope>NUCLEOTIDE SEQUENCE</scope>
    <source>
        <strain evidence="2">ChiSjej1B19-3389</strain>
    </source>
</reference>
<sequence length="153" mass="17124">MRKILAVLLAAFCLVLVAGCSDTSAKDVDLKEILGKFNSDFDLSDNMKEITDVNDLNKYYSIDTNDVVSFAAEIDTSGLDEIVLVQAKDAEAAARVEEKLQARYDSRSKEIASYSPENYEIMKKCEVKTDGNYVRMILAESAQEMAEVYNSYF</sequence>
<protein>
    <submittedName>
        <fullName evidence="2">DUF4358 domain-containing protein</fullName>
    </submittedName>
</protein>
<feature type="signal peptide" evidence="1">
    <location>
        <begin position="1"/>
        <end position="18"/>
    </location>
</feature>
<evidence type="ECO:0000313" key="3">
    <source>
        <dbReference type="Proteomes" id="UP000886787"/>
    </source>
</evidence>